<dbReference type="PANTHER" id="PTHR42648">
    <property type="entry name" value="TRANSPOSASE, PUTATIVE-RELATED"/>
    <property type="match status" value="1"/>
</dbReference>
<dbReference type="SUPFAM" id="SSF53098">
    <property type="entry name" value="Ribonuclease H-like"/>
    <property type="match status" value="1"/>
</dbReference>
<dbReference type="InterPro" id="IPR001584">
    <property type="entry name" value="Integrase_cat-core"/>
</dbReference>
<protein>
    <submittedName>
        <fullName evidence="2">Retrovirus-related Pol polyprotein from transposon TNT 1-94</fullName>
    </submittedName>
</protein>
<dbReference type="AlphaFoldDB" id="A0A151T6D1"/>
<name>A0A151T6D1_CAJCA</name>
<reference evidence="2 3" key="1">
    <citation type="journal article" date="2012" name="Nat. Biotechnol.">
        <title>Draft genome sequence of pigeonpea (Cajanus cajan), an orphan legume crop of resource-poor farmers.</title>
        <authorList>
            <person name="Varshney R.K."/>
            <person name="Chen W."/>
            <person name="Li Y."/>
            <person name="Bharti A.K."/>
            <person name="Saxena R.K."/>
            <person name="Schlueter J.A."/>
            <person name="Donoghue M.T."/>
            <person name="Azam S."/>
            <person name="Fan G."/>
            <person name="Whaley A.M."/>
            <person name="Farmer A.D."/>
            <person name="Sheridan J."/>
            <person name="Iwata A."/>
            <person name="Tuteja R."/>
            <person name="Penmetsa R.V."/>
            <person name="Wu W."/>
            <person name="Upadhyaya H.D."/>
            <person name="Yang S.P."/>
            <person name="Shah T."/>
            <person name="Saxena K.B."/>
            <person name="Michael T."/>
            <person name="McCombie W.R."/>
            <person name="Yang B."/>
            <person name="Zhang G."/>
            <person name="Yang H."/>
            <person name="Wang J."/>
            <person name="Spillane C."/>
            <person name="Cook D.R."/>
            <person name="May G.D."/>
            <person name="Xu X."/>
            <person name="Jackson S.A."/>
        </authorList>
    </citation>
    <scope>NUCLEOTIDE SEQUENCE [LARGE SCALE GENOMIC DNA]</scope>
    <source>
        <strain evidence="3">cv. Asha</strain>
    </source>
</reference>
<dbReference type="Proteomes" id="UP000075243">
    <property type="component" value="Chromosome 8"/>
</dbReference>
<proteinExistence type="predicted"/>
<dbReference type="InterPro" id="IPR036397">
    <property type="entry name" value="RNaseH_sf"/>
</dbReference>
<evidence type="ECO:0000259" key="1">
    <source>
        <dbReference type="PROSITE" id="PS50994"/>
    </source>
</evidence>
<evidence type="ECO:0000313" key="2">
    <source>
        <dbReference type="EMBL" id="KYP62612.1"/>
    </source>
</evidence>
<feature type="domain" description="Integrase catalytic" evidence="1">
    <location>
        <begin position="1"/>
        <end position="124"/>
    </location>
</feature>
<dbReference type="PANTHER" id="PTHR42648:SF31">
    <property type="entry name" value="RNA-DIRECTED DNA POLYMERASE"/>
    <property type="match status" value="1"/>
</dbReference>
<dbReference type="InterPro" id="IPR039537">
    <property type="entry name" value="Retrotran_Ty1/copia-like"/>
</dbReference>
<dbReference type="Gene3D" id="3.30.420.10">
    <property type="entry name" value="Ribonuclease H-like superfamily/Ribonuclease H"/>
    <property type="match status" value="1"/>
</dbReference>
<sequence>MKNKSEVSQIFVNFFCLVQNQFGKNIKRIRYANGIEYVNHEFLNFLSHNGIDHELTCVNTPQQNGVVERKNCHLLEVVRALLFQMFIPKTYWGEAVLTFTYLINRLLTRILNGISPIESLLSFVPSSPLVSSLPNQVFGCIIFVHSHHPNRRKLDPKALKVSLLGIILIKKDTNVIILKVIVSLSP</sequence>
<dbReference type="GO" id="GO:0015074">
    <property type="term" value="P:DNA integration"/>
    <property type="evidence" value="ECO:0007669"/>
    <property type="project" value="InterPro"/>
</dbReference>
<dbReference type="GO" id="GO:0003676">
    <property type="term" value="F:nucleic acid binding"/>
    <property type="evidence" value="ECO:0007669"/>
    <property type="project" value="InterPro"/>
</dbReference>
<evidence type="ECO:0000313" key="3">
    <source>
        <dbReference type="Proteomes" id="UP000075243"/>
    </source>
</evidence>
<dbReference type="STRING" id="3821.A0A151T6D1"/>
<dbReference type="InterPro" id="IPR012337">
    <property type="entry name" value="RNaseH-like_sf"/>
</dbReference>
<gene>
    <name evidence="2" type="ORF">KK1_017153</name>
</gene>
<keyword evidence="3" id="KW-1185">Reference proteome</keyword>
<accession>A0A151T6D1</accession>
<dbReference type="EMBL" id="CM003610">
    <property type="protein sequence ID" value="KYP62612.1"/>
    <property type="molecule type" value="Genomic_DNA"/>
</dbReference>
<dbReference type="Gramene" id="C.cajan_16665.t">
    <property type="protein sequence ID" value="C.cajan_16665.t.cds1"/>
    <property type="gene ID" value="C.cajan_16665"/>
</dbReference>
<dbReference type="PROSITE" id="PS50994">
    <property type="entry name" value="INTEGRASE"/>
    <property type="match status" value="1"/>
</dbReference>
<organism evidence="2 3">
    <name type="scientific">Cajanus cajan</name>
    <name type="common">Pigeon pea</name>
    <name type="synonym">Cajanus indicus</name>
    <dbReference type="NCBI Taxonomy" id="3821"/>
    <lineage>
        <taxon>Eukaryota</taxon>
        <taxon>Viridiplantae</taxon>
        <taxon>Streptophyta</taxon>
        <taxon>Embryophyta</taxon>
        <taxon>Tracheophyta</taxon>
        <taxon>Spermatophyta</taxon>
        <taxon>Magnoliopsida</taxon>
        <taxon>eudicotyledons</taxon>
        <taxon>Gunneridae</taxon>
        <taxon>Pentapetalae</taxon>
        <taxon>rosids</taxon>
        <taxon>fabids</taxon>
        <taxon>Fabales</taxon>
        <taxon>Fabaceae</taxon>
        <taxon>Papilionoideae</taxon>
        <taxon>50 kb inversion clade</taxon>
        <taxon>NPAAA clade</taxon>
        <taxon>indigoferoid/millettioid clade</taxon>
        <taxon>Phaseoleae</taxon>
        <taxon>Cajanus</taxon>
    </lineage>
</organism>